<evidence type="ECO:0000313" key="3">
    <source>
        <dbReference type="Proteomes" id="UP001178507"/>
    </source>
</evidence>
<dbReference type="AlphaFoldDB" id="A0AA36JT86"/>
<proteinExistence type="predicted"/>
<dbReference type="SUPFAM" id="SSF48371">
    <property type="entry name" value="ARM repeat"/>
    <property type="match status" value="1"/>
</dbReference>
<evidence type="ECO:0000313" key="2">
    <source>
        <dbReference type="EMBL" id="CAJ1411480.1"/>
    </source>
</evidence>
<dbReference type="InterPro" id="IPR016024">
    <property type="entry name" value="ARM-type_fold"/>
</dbReference>
<keyword evidence="3" id="KW-1185">Reference proteome</keyword>
<evidence type="ECO:0000256" key="1">
    <source>
        <dbReference type="SAM" id="MobiDB-lite"/>
    </source>
</evidence>
<feature type="region of interest" description="Disordered" evidence="1">
    <location>
        <begin position="96"/>
        <end position="116"/>
    </location>
</feature>
<dbReference type="EMBL" id="CAUJNA010003877">
    <property type="protein sequence ID" value="CAJ1411480.1"/>
    <property type="molecule type" value="Genomic_DNA"/>
</dbReference>
<sequence>MCSLASLVQLDGKAGLLDEHLLDLYIYYALMAVQSPQPRTRVGGVAILCGVAQHSQAVLGLLPSFTALSNDEWWEVQAQLLRLAAQLLLRLAGERGQAPTEDDGSASGASRADETEASAETMIDEVLGIISRLFVVSNSKNVLQVGLSSLVYVLPEYPNLLPNFVAVLLAQRPDLRQRLLTPEERVRRSYVHGNATFMYEETCLLDVWPHLDIAKTLAMQLEAMQLQRLESEHLEVLLASLPFFFEDEDADEWLHVFAKVKQLLFAALVEPELHVLSGQIVKKFWACGAETLAQGCREGSRPDFLQALHLLYTPDTHHVEEATLLVFLRELKHHNEDLQSEVESLLEAFMDEYPEEYQASQLETVLKDA</sequence>
<protein>
    <submittedName>
        <fullName evidence="2">Uncharacterized protein</fullName>
    </submittedName>
</protein>
<name>A0AA36JT86_9DINO</name>
<dbReference type="Proteomes" id="UP001178507">
    <property type="component" value="Unassembled WGS sequence"/>
</dbReference>
<organism evidence="2 3">
    <name type="scientific">Effrenium voratum</name>
    <dbReference type="NCBI Taxonomy" id="2562239"/>
    <lineage>
        <taxon>Eukaryota</taxon>
        <taxon>Sar</taxon>
        <taxon>Alveolata</taxon>
        <taxon>Dinophyceae</taxon>
        <taxon>Suessiales</taxon>
        <taxon>Symbiodiniaceae</taxon>
        <taxon>Effrenium</taxon>
    </lineage>
</organism>
<accession>A0AA36JT86</accession>
<reference evidence="2" key="1">
    <citation type="submission" date="2023-08" db="EMBL/GenBank/DDBJ databases">
        <authorList>
            <person name="Chen Y."/>
            <person name="Shah S."/>
            <person name="Dougan E. K."/>
            <person name="Thang M."/>
            <person name="Chan C."/>
        </authorList>
    </citation>
    <scope>NUCLEOTIDE SEQUENCE</scope>
</reference>
<gene>
    <name evidence="2" type="ORF">EVOR1521_LOCUS32036</name>
</gene>
<comment type="caution">
    <text evidence="2">The sequence shown here is derived from an EMBL/GenBank/DDBJ whole genome shotgun (WGS) entry which is preliminary data.</text>
</comment>